<dbReference type="EMBL" id="OBDO01000005">
    <property type="protein sequence ID" value="SNX96781.1"/>
    <property type="molecule type" value="Genomic_DNA"/>
</dbReference>
<feature type="compositionally biased region" description="Basic and acidic residues" evidence="2">
    <location>
        <begin position="189"/>
        <end position="198"/>
    </location>
</feature>
<dbReference type="InterPro" id="IPR003870">
    <property type="entry name" value="DUF222"/>
</dbReference>
<evidence type="ECO:0000313" key="5">
    <source>
        <dbReference type="Proteomes" id="UP000219514"/>
    </source>
</evidence>
<dbReference type="InterPro" id="IPR002711">
    <property type="entry name" value="HNH"/>
</dbReference>
<keyword evidence="5" id="KW-1185">Reference proteome</keyword>
<dbReference type="Gene3D" id="1.10.30.50">
    <property type="match status" value="1"/>
</dbReference>
<accession>A0A285EFG7</accession>
<comment type="similarity">
    <text evidence="1">Belongs to the Rv1128c/1148c/1588c/1702c/1945/3466 family.</text>
</comment>
<gene>
    <name evidence="4" type="ORF">SAMN06893097_105119</name>
</gene>
<dbReference type="CDD" id="cd00085">
    <property type="entry name" value="HNHc"/>
    <property type="match status" value="1"/>
</dbReference>
<dbReference type="SMART" id="SM00507">
    <property type="entry name" value="HNHc"/>
    <property type="match status" value="1"/>
</dbReference>
<proteinExistence type="inferred from homology"/>
<dbReference type="RefSeq" id="WP_097206783.1">
    <property type="nucleotide sequence ID" value="NZ_JACHXB010000001.1"/>
</dbReference>
<keyword evidence="4" id="KW-0540">Nuclease</keyword>
<keyword evidence="4" id="KW-0378">Hydrolase</keyword>
<dbReference type="Pfam" id="PF02720">
    <property type="entry name" value="DUF222"/>
    <property type="match status" value="1"/>
</dbReference>
<feature type="region of interest" description="Disordered" evidence="2">
    <location>
        <begin position="189"/>
        <end position="214"/>
    </location>
</feature>
<dbReference type="GO" id="GO:0008270">
    <property type="term" value="F:zinc ion binding"/>
    <property type="evidence" value="ECO:0007669"/>
    <property type="project" value="InterPro"/>
</dbReference>
<dbReference type="AlphaFoldDB" id="A0A285EFG7"/>
<evidence type="ECO:0000313" key="4">
    <source>
        <dbReference type="EMBL" id="SNX96781.1"/>
    </source>
</evidence>
<dbReference type="OrthoDB" id="4752861at2"/>
<reference evidence="4 5" key="1">
    <citation type="submission" date="2017-09" db="EMBL/GenBank/DDBJ databases">
        <authorList>
            <person name="Ehlers B."/>
            <person name="Leendertz F.H."/>
        </authorList>
    </citation>
    <scope>NUCLEOTIDE SEQUENCE [LARGE SCALE GENOMIC DNA]</scope>
    <source>
        <strain evidence="4 5">DSM 46844</strain>
    </source>
</reference>
<dbReference type="Pfam" id="PF01844">
    <property type="entry name" value="HNH"/>
    <property type="match status" value="1"/>
</dbReference>
<feature type="region of interest" description="Disordered" evidence="2">
    <location>
        <begin position="420"/>
        <end position="451"/>
    </location>
</feature>
<dbReference type="GO" id="GO:0004519">
    <property type="term" value="F:endonuclease activity"/>
    <property type="evidence" value="ECO:0007669"/>
    <property type="project" value="UniProtKB-KW"/>
</dbReference>
<protein>
    <submittedName>
        <fullName evidence="4">HNH endonuclease</fullName>
    </submittedName>
</protein>
<feature type="domain" description="HNH nuclease" evidence="3">
    <location>
        <begin position="310"/>
        <end position="363"/>
    </location>
</feature>
<evidence type="ECO:0000259" key="3">
    <source>
        <dbReference type="SMART" id="SM00507"/>
    </source>
</evidence>
<evidence type="ECO:0000256" key="2">
    <source>
        <dbReference type="SAM" id="MobiDB-lite"/>
    </source>
</evidence>
<dbReference type="GO" id="GO:0003676">
    <property type="term" value="F:nucleic acid binding"/>
    <property type="evidence" value="ECO:0007669"/>
    <property type="project" value="InterPro"/>
</dbReference>
<organism evidence="4 5">
    <name type="scientific">Geodermatophilus sabuli</name>
    <dbReference type="NCBI Taxonomy" id="1564158"/>
    <lineage>
        <taxon>Bacteria</taxon>
        <taxon>Bacillati</taxon>
        <taxon>Actinomycetota</taxon>
        <taxon>Actinomycetes</taxon>
        <taxon>Geodermatophilales</taxon>
        <taxon>Geodermatophilaceae</taxon>
        <taxon>Geodermatophilus</taxon>
    </lineage>
</organism>
<evidence type="ECO:0000256" key="1">
    <source>
        <dbReference type="ARBA" id="ARBA00023450"/>
    </source>
</evidence>
<dbReference type="Proteomes" id="UP000219514">
    <property type="component" value="Unassembled WGS sequence"/>
</dbReference>
<keyword evidence="4" id="KW-0255">Endonuclease</keyword>
<name>A0A285EFG7_9ACTN</name>
<sequence length="511" mass="54262">MSEQSEVAELPLEEVARRITSGAVRLAAATAAWLALVAEFDRREGWGAAGIRSCAHWLAWQCGLSPGAAREHVRVARALTALPSTAAAFTAGRLSYAKVRALTRVAEPATEAMLLDLASELTASQVERVVRQWRRADAVDRGTVVARRRFDSWWDDDGMLHVRMCLDAEAGAAFLAGVDSLAERAARRERAATERDAGVRGGAGGADDEGVPGRGRITERRCAAVAQLASAAADADRRAGDPPRREVVVHVDAAVVADDAAAGRAHLQGGPALHPAQVRRMLCEATVVTMLTRGREPLAVGRARRFATRAQRRALHRRDGGCARPGCAEIRIERLHAHHLRHWLFGGATDVSNMVLLCDTDHGQAHDLELVISRRDGRLVATAPDGRRVWGAVDAGFRDGVAGLGGGADDDRFAGVQPLDRTIGRRPAPAPAPGAALGPEEASEPVQEAPTASITRLLFPDRAPDLPDAVHVNGEPMDLAYVVGVLLGNRDLERRLAAENAGGHGGLVAAA</sequence>
<dbReference type="InterPro" id="IPR003615">
    <property type="entry name" value="HNH_nuc"/>
</dbReference>